<feature type="domain" description="Peptidase S8/S53" evidence="6">
    <location>
        <begin position="662"/>
        <end position="827"/>
    </location>
</feature>
<dbReference type="PRINTS" id="PR00723">
    <property type="entry name" value="SUBTILISIN"/>
</dbReference>
<dbReference type="PANTHER" id="PTHR43806">
    <property type="entry name" value="PEPTIDASE S8"/>
    <property type="match status" value="1"/>
</dbReference>
<evidence type="ECO:0000313" key="8">
    <source>
        <dbReference type="EMBL" id="EXK82864.1"/>
    </source>
</evidence>
<dbReference type="Gene3D" id="3.40.50.200">
    <property type="entry name" value="Peptidase S8/S53 domain"/>
    <property type="match status" value="1"/>
</dbReference>
<evidence type="ECO:0000256" key="1">
    <source>
        <dbReference type="ARBA" id="ARBA00011073"/>
    </source>
</evidence>
<organism evidence="8 9">
    <name type="scientific">Fusarium oxysporum f. sp. raphani 54005</name>
    <dbReference type="NCBI Taxonomy" id="1089458"/>
    <lineage>
        <taxon>Eukaryota</taxon>
        <taxon>Fungi</taxon>
        <taxon>Dikarya</taxon>
        <taxon>Ascomycota</taxon>
        <taxon>Pezizomycotina</taxon>
        <taxon>Sordariomycetes</taxon>
        <taxon>Hypocreomycetidae</taxon>
        <taxon>Hypocreales</taxon>
        <taxon>Nectriaceae</taxon>
        <taxon>Fusarium</taxon>
        <taxon>Fusarium oxysporum species complex</taxon>
    </lineage>
</organism>
<evidence type="ECO:0000256" key="5">
    <source>
        <dbReference type="PROSITE-ProRule" id="PRU01240"/>
    </source>
</evidence>
<reference evidence="8 9" key="1">
    <citation type="submission" date="2011-11" db="EMBL/GenBank/DDBJ databases">
        <title>The Genome Sequence of Fusarium oxysporum PHW815.</title>
        <authorList>
            <consortium name="The Broad Institute Genome Sequencing Platform"/>
            <person name="Ma L.-J."/>
            <person name="Gale L.R."/>
            <person name="Schwartz D.C."/>
            <person name="Zhou S."/>
            <person name="Corby-Kistler H."/>
            <person name="Young S.K."/>
            <person name="Zeng Q."/>
            <person name="Gargeya S."/>
            <person name="Fitzgerald M."/>
            <person name="Haas B."/>
            <person name="Abouelleil A."/>
            <person name="Alvarado L."/>
            <person name="Arachchi H.M."/>
            <person name="Berlin A."/>
            <person name="Brown A."/>
            <person name="Chapman S.B."/>
            <person name="Chen Z."/>
            <person name="Dunbar C."/>
            <person name="Freedman E."/>
            <person name="Gearin G."/>
            <person name="Goldberg J."/>
            <person name="Griggs A."/>
            <person name="Gujja S."/>
            <person name="Heiman D."/>
            <person name="Howarth C."/>
            <person name="Larson L."/>
            <person name="Lui A."/>
            <person name="MacDonald P.J.P."/>
            <person name="Montmayeur A."/>
            <person name="Murphy C."/>
            <person name="Neiman D."/>
            <person name="Pearson M."/>
            <person name="Priest M."/>
            <person name="Roberts A."/>
            <person name="Saif S."/>
            <person name="Shea T."/>
            <person name="Shenoy N."/>
            <person name="Sisk P."/>
            <person name="Stolte C."/>
            <person name="Sykes S."/>
            <person name="Wortman J."/>
            <person name="Nusbaum C."/>
            <person name="Birren B."/>
        </authorList>
    </citation>
    <scope>NUCLEOTIDE SEQUENCE [LARGE SCALE GENOMIC DNA]</scope>
    <source>
        <strain evidence="8 9">54005</strain>
    </source>
</reference>
<sequence length="952" mass="108333">MATLTRSDQSYGSYVKLEPGITITYPALSTEWTVLQAFRLHHQRLERKTKYQPLRRSLQGINTIKWQNDLALFGTHLRHILTRGDLDTIVKHKLKEQEQIAQSQLVSICTLLNRLTNSQLLSGLSEDANLNEQDSPYPRLLLLAQILNDTEWNFDLITGQGRVLFVLDSEQDAYEANNIVRTFDEFFSQVMLPMRVEKAQQPTSEAWESRLGLRGRAVKGLEYLFLRVPQGQSQVCQGHRILIKLPDWDTIDRPPEPETALELFFSTCASSKEWHQAWCAVRSTAERDDEYVCDFCDDLRDAKTSGNVFRFIARDKNLFISSNDDNQQRARPNCHPTRSLYDLIENQSFCESRNINPFMPPIKTQRFNEKKRRALASRLALSLSLFLNSDYVLNASEATTVFFVLENGRCELDLVYATSAANNHNQNTAFNESMSLYNNLARILLEIEYGFSLKSLELENMKTWVNNRLILGYEESGSEDDINIRDTEARISYLTAVRDLLNFKKTYRKGSRRFKGILFDIGAIASEVIFSDVAERLRSCIEPTQLRVSGLESSKGELLPPTRDNDKMRKIEERKVVMRLAAQTTAFKNRAPFQLFDDKDEFEEDKGQVYKSLTSKIRSADYMFRLAAKADFFFTQLKQFHKSCEERATFMQSISRFSPKPVRIAILDTGINKTSGAIRGGLRTHRIKHQNCRSWVGNDTNDVHDYDGHGTRIAELILRAAPEADIYICKVFNGRSLLPDEVEGIAKAITYAVDVWDVDIISMSFGLTSDSLINDTKLKVAYRNIDAAIQNAKSTIFLAAAANHGSHGPRTFPANHDSVICIHASDGNGKDGGISPDPESTDDNFMILGIALELGGGRKSGTSYAAPMAASMAANIIYTAENLLDLTDTARYRLRTGRGMREMFRLMCGRNCTGGYRFLAPWVELWTKDWHLDHDRIKFIETRILTTEVFKF</sequence>
<evidence type="ECO:0000259" key="6">
    <source>
        <dbReference type="Pfam" id="PF00082"/>
    </source>
</evidence>
<feature type="active site" description="Charge relay system" evidence="5">
    <location>
        <position position="863"/>
    </location>
</feature>
<keyword evidence="2 5" id="KW-0645">Protease</keyword>
<protein>
    <submittedName>
        <fullName evidence="8">Uncharacterized protein</fullName>
    </submittedName>
</protein>
<feature type="domain" description="DUF7580" evidence="7">
    <location>
        <begin position="227"/>
        <end position="533"/>
    </location>
</feature>
<evidence type="ECO:0000256" key="3">
    <source>
        <dbReference type="ARBA" id="ARBA00022801"/>
    </source>
</evidence>
<proteinExistence type="inferred from homology"/>
<dbReference type="AlphaFoldDB" id="X0BWI2"/>
<name>X0BWI2_FUSOX</name>
<dbReference type="EMBL" id="JH658409">
    <property type="protein sequence ID" value="EXK82864.1"/>
    <property type="molecule type" value="Genomic_DNA"/>
</dbReference>
<dbReference type="Pfam" id="PF24476">
    <property type="entry name" value="DUF7580"/>
    <property type="match status" value="1"/>
</dbReference>
<dbReference type="GO" id="GO:0004252">
    <property type="term" value="F:serine-type endopeptidase activity"/>
    <property type="evidence" value="ECO:0007669"/>
    <property type="project" value="UniProtKB-UniRule"/>
</dbReference>
<dbReference type="InterPro" id="IPR000209">
    <property type="entry name" value="Peptidase_S8/S53_dom"/>
</dbReference>
<evidence type="ECO:0000259" key="7">
    <source>
        <dbReference type="Pfam" id="PF24476"/>
    </source>
</evidence>
<dbReference type="InterPro" id="IPR056002">
    <property type="entry name" value="DUF7580"/>
</dbReference>
<keyword evidence="3 5" id="KW-0378">Hydrolase</keyword>
<dbReference type="SUPFAM" id="SSF52743">
    <property type="entry name" value="Subtilisin-like"/>
    <property type="match status" value="1"/>
</dbReference>
<feature type="active site" description="Charge relay system" evidence="5">
    <location>
        <position position="709"/>
    </location>
</feature>
<dbReference type="Pfam" id="PF00082">
    <property type="entry name" value="Peptidase_S8"/>
    <property type="match status" value="1"/>
</dbReference>
<keyword evidence="4 5" id="KW-0720">Serine protease</keyword>
<comment type="similarity">
    <text evidence="1 5">Belongs to the peptidase S8 family.</text>
</comment>
<dbReference type="Proteomes" id="UP000030663">
    <property type="component" value="Unassembled WGS sequence"/>
</dbReference>
<gene>
    <name evidence="8" type="ORF">FOQG_12828</name>
</gene>
<dbReference type="InterPro" id="IPR050131">
    <property type="entry name" value="Peptidase_S8_subtilisin-like"/>
</dbReference>
<dbReference type="OrthoDB" id="206201at2759"/>
<accession>X0BWI2</accession>
<dbReference type="CDD" id="cd00306">
    <property type="entry name" value="Peptidases_S8_S53"/>
    <property type="match status" value="1"/>
</dbReference>
<dbReference type="PANTHER" id="PTHR43806:SF11">
    <property type="entry name" value="CEREVISIN-RELATED"/>
    <property type="match status" value="1"/>
</dbReference>
<evidence type="ECO:0000313" key="9">
    <source>
        <dbReference type="Proteomes" id="UP000030663"/>
    </source>
</evidence>
<keyword evidence="9" id="KW-1185">Reference proteome</keyword>
<dbReference type="InterPro" id="IPR036852">
    <property type="entry name" value="Peptidase_S8/S53_dom_sf"/>
</dbReference>
<dbReference type="GO" id="GO:0006508">
    <property type="term" value="P:proteolysis"/>
    <property type="evidence" value="ECO:0007669"/>
    <property type="project" value="UniProtKB-KW"/>
</dbReference>
<dbReference type="PROSITE" id="PS51892">
    <property type="entry name" value="SUBTILASE"/>
    <property type="match status" value="1"/>
</dbReference>
<evidence type="ECO:0000256" key="2">
    <source>
        <dbReference type="ARBA" id="ARBA00022670"/>
    </source>
</evidence>
<dbReference type="HOGENOM" id="CLU_310801_0_0_1"/>
<dbReference type="InterPro" id="IPR015500">
    <property type="entry name" value="Peptidase_S8_subtilisin-rel"/>
</dbReference>
<evidence type="ECO:0000256" key="4">
    <source>
        <dbReference type="ARBA" id="ARBA00022825"/>
    </source>
</evidence>
<feature type="active site" description="Charge relay system" evidence="5">
    <location>
        <position position="668"/>
    </location>
</feature>